<organism evidence="2 3">
    <name type="scientific">Microbacterium murale</name>
    <dbReference type="NCBI Taxonomy" id="1081040"/>
    <lineage>
        <taxon>Bacteria</taxon>
        <taxon>Bacillati</taxon>
        <taxon>Actinomycetota</taxon>
        <taxon>Actinomycetes</taxon>
        <taxon>Micrococcales</taxon>
        <taxon>Microbacteriaceae</taxon>
        <taxon>Microbacterium</taxon>
    </lineage>
</organism>
<accession>A0ABQ1RY91</accession>
<dbReference type="Pfam" id="PF00149">
    <property type="entry name" value="Metallophos"/>
    <property type="match status" value="1"/>
</dbReference>
<protein>
    <recommendedName>
        <fullName evidence="1">Calcineurin-like phosphoesterase domain-containing protein</fullName>
    </recommendedName>
</protein>
<comment type="caution">
    <text evidence="2">The sequence shown here is derived from an EMBL/GenBank/DDBJ whole genome shotgun (WGS) entry which is preliminary data.</text>
</comment>
<keyword evidence="3" id="KW-1185">Reference proteome</keyword>
<dbReference type="InterPro" id="IPR029052">
    <property type="entry name" value="Metallo-depent_PP-like"/>
</dbReference>
<dbReference type="Proteomes" id="UP000629365">
    <property type="component" value="Unassembled WGS sequence"/>
</dbReference>
<evidence type="ECO:0000313" key="2">
    <source>
        <dbReference type="EMBL" id="GGD86772.1"/>
    </source>
</evidence>
<reference evidence="3" key="1">
    <citation type="journal article" date="2019" name="Int. J. Syst. Evol. Microbiol.">
        <title>The Global Catalogue of Microorganisms (GCM) 10K type strain sequencing project: providing services to taxonomists for standard genome sequencing and annotation.</title>
        <authorList>
            <consortium name="The Broad Institute Genomics Platform"/>
            <consortium name="The Broad Institute Genome Sequencing Center for Infectious Disease"/>
            <person name="Wu L."/>
            <person name="Ma J."/>
        </authorList>
    </citation>
    <scope>NUCLEOTIDE SEQUENCE [LARGE SCALE GENOMIC DNA]</scope>
    <source>
        <strain evidence="3">CCM 7640</strain>
    </source>
</reference>
<dbReference type="InterPro" id="IPR004843">
    <property type="entry name" value="Calcineurin-like_PHP"/>
</dbReference>
<evidence type="ECO:0000313" key="3">
    <source>
        <dbReference type="Proteomes" id="UP000629365"/>
    </source>
</evidence>
<name>A0ABQ1RY91_9MICO</name>
<sequence length="441" mass="47642">MPHEQIILQLGDLHFCEFQAATTDVDTHDSSTPGQLDATLGYPIPREVHRAIVDQLNASPGAIVAVCGDITSRGDRDGFVGGVRYLAEVLGDSRLVEKIGPDRLHVVPGNHDVNFKGDQPFVSFEDLDRFEVLAQICVHEGLGDVFTRSHRETTVALPDGGGVSVVSVNTCRGVGATRRDLPAGAKDLVLEAALNELDGLDLDAAIERHSPGVALEEVLDVPLLHPDELQGIAACWGHLNGTVVPVLLAHHGLLPQHTPRLNPYTEMANAGQARRQLTKLGRSVLYLHGHIHQHVVEIVDFPKANDILPLHDRAVIIAAPELRSGFNKIAIKFDAQGRPLGIRVEKYRISQGEQTISLEPDLIEVSLARRPSLTAAQRNLLAFVVQNSAATGGELVAEGSRFSPPMPADEVESLVETLCWTGVLRRNTVPGTSFADAGYLI</sequence>
<proteinExistence type="predicted"/>
<dbReference type="EMBL" id="BMCM01000006">
    <property type="protein sequence ID" value="GGD86772.1"/>
    <property type="molecule type" value="Genomic_DNA"/>
</dbReference>
<gene>
    <name evidence="2" type="ORF">GCM10007269_32070</name>
</gene>
<evidence type="ECO:0000259" key="1">
    <source>
        <dbReference type="Pfam" id="PF00149"/>
    </source>
</evidence>
<feature type="domain" description="Calcineurin-like phosphoesterase" evidence="1">
    <location>
        <begin position="7"/>
        <end position="187"/>
    </location>
</feature>
<dbReference type="SUPFAM" id="SSF56300">
    <property type="entry name" value="Metallo-dependent phosphatases"/>
    <property type="match status" value="1"/>
</dbReference>
<dbReference type="Gene3D" id="3.60.21.10">
    <property type="match status" value="1"/>
</dbReference>